<dbReference type="PANTHER" id="PTHR13799:SF14">
    <property type="entry name" value="GTP CYCLOHYDROLASE 1 TYPE 2 HOMOLOG"/>
    <property type="match status" value="1"/>
</dbReference>
<evidence type="ECO:0000256" key="3">
    <source>
        <dbReference type="PIRSR" id="PIRSR602678-1"/>
    </source>
</evidence>
<dbReference type="Proteomes" id="UP000198964">
    <property type="component" value="Unassembled WGS sequence"/>
</dbReference>
<dbReference type="STRING" id="655355.SAMN05216283_105202"/>
<organism evidence="5 6">
    <name type="scientific">Sunxiuqinia elliptica</name>
    <dbReference type="NCBI Taxonomy" id="655355"/>
    <lineage>
        <taxon>Bacteria</taxon>
        <taxon>Pseudomonadati</taxon>
        <taxon>Bacteroidota</taxon>
        <taxon>Bacteroidia</taxon>
        <taxon>Marinilabiliales</taxon>
        <taxon>Prolixibacteraceae</taxon>
        <taxon>Sunxiuqinia</taxon>
    </lineage>
</organism>
<feature type="binding site" evidence="3">
    <location>
        <position position="247"/>
    </location>
    <ligand>
        <name>a divalent metal cation</name>
        <dbReference type="ChEBI" id="CHEBI:60240"/>
        <label>1</label>
    </ligand>
</feature>
<sequence>MKKLIALLLVVASWQVMAQPTAQKVIDQIKNQVNCQWSSETVDTFKSGNPESPVSGVLCCMFADMTTLEYAVANKCNLIITHEPVYYNHLDAKQHLQDDPVLQTKLDYIEKHGLIIWRFHDHWHKHQPDGIYVGILDKLGWSNNVTGDDYHFISLQEQSLQDLAQYLQDLFQIPGIRVIGNPDMKVSKVGLALGAPGAQRHIQMLQTDIDVLIAGEAQEWETYQYLNDAKLQGKKKAVIFLGHIKSEEAGMAYMAEWLADFQQEVPVLYLENQVPYWSPN</sequence>
<dbReference type="AlphaFoldDB" id="A0A1I2IB93"/>
<dbReference type="SUPFAM" id="SSF102705">
    <property type="entry name" value="NIF3 (NGG1p interacting factor 3)-like"/>
    <property type="match status" value="1"/>
</dbReference>
<dbReference type="InterPro" id="IPR036069">
    <property type="entry name" value="DUF34/NIF3_sf"/>
</dbReference>
<dbReference type="Gene3D" id="3.40.1390.30">
    <property type="entry name" value="NIF3 (NGG1p interacting factor 3)-like"/>
    <property type="match status" value="2"/>
</dbReference>
<dbReference type="GO" id="GO:0016787">
    <property type="term" value="F:hydrolase activity"/>
    <property type="evidence" value="ECO:0007669"/>
    <property type="project" value="UniProtKB-KW"/>
</dbReference>
<keyword evidence="6" id="KW-1185">Reference proteome</keyword>
<dbReference type="InterPro" id="IPR002678">
    <property type="entry name" value="DUF34/NIF3"/>
</dbReference>
<keyword evidence="5" id="KW-0378">Hydrolase</keyword>
<dbReference type="EMBL" id="FONW01000005">
    <property type="protein sequence ID" value="SFF38928.1"/>
    <property type="molecule type" value="Genomic_DNA"/>
</dbReference>
<dbReference type="GO" id="GO:0005737">
    <property type="term" value="C:cytoplasm"/>
    <property type="evidence" value="ECO:0007669"/>
    <property type="project" value="TreeGrafter"/>
</dbReference>
<comment type="similarity">
    <text evidence="1">Belongs to the GTP cyclohydrolase I type 2/NIF3 family.</text>
</comment>
<keyword evidence="2 3" id="KW-0479">Metal-binding</keyword>
<reference evidence="5 6" key="1">
    <citation type="submission" date="2016-10" db="EMBL/GenBank/DDBJ databases">
        <authorList>
            <person name="de Groot N.N."/>
        </authorList>
    </citation>
    <scope>NUCLEOTIDE SEQUENCE [LARGE SCALE GENOMIC DNA]</scope>
    <source>
        <strain evidence="5 6">CGMCC 1.9156</strain>
    </source>
</reference>
<feature type="binding site" evidence="3">
    <location>
        <position position="82"/>
    </location>
    <ligand>
        <name>a divalent metal cation</name>
        <dbReference type="ChEBI" id="CHEBI:60240"/>
        <label>1</label>
    </ligand>
</feature>
<evidence type="ECO:0000256" key="4">
    <source>
        <dbReference type="SAM" id="SignalP"/>
    </source>
</evidence>
<protein>
    <submittedName>
        <fullName evidence="5">Putative GTP cyclohydrolase 1 type 2, NIF3 family</fullName>
    </submittedName>
</protein>
<proteinExistence type="inferred from homology"/>
<evidence type="ECO:0000256" key="2">
    <source>
        <dbReference type="ARBA" id="ARBA00022723"/>
    </source>
</evidence>
<evidence type="ECO:0000313" key="5">
    <source>
        <dbReference type="EMBL" id="SFF38928.1"/>
    </source>
</evidence>
<name>A0A1I2IB93_9BACT</name>
<feature type="binding site" evidence="3">
    <location>
        <position position="243"/>
    </location>
    <ligand>
        <name>a divalent metal cation</name>
        <dbReference type="ChEBI" id="CHEBI:60240"/>
        <label>1</label>
    </ligand>
</feature>
<feature type="signal peptide" evidence="4">
    <location>
        <begin position="1"/>
        <end position="18"/>
    </location>
</feature>
<gene>
    <name evidence="5" type="ORF">SAMN05216283_105202</name>
</gene>
<feature type="chain" id="PRO_5011744486" evidence="4">
    <location>
        <begin position="19"/>
        <end position="280"/>
    </location>
</feature>
<dbReference type="PANTHER" id="PTHR13799">
    <property type="entry name" value="NGG1 INTERACTING FACTOR 3"/>
    <property type="match status" value="1"/>
</dbReference>
<dbReference type="RefSeq" id="WP_093920105.1">
    <property type="nucleotide sequence ID" value="NZ_FONW01000005.1"/>
</dbReference>
<evidence type="ECO:0000313" key="6">
    <source>
        <dbReference type="Proteomes" id="UP000198964"/>
    </source>
</evidence>
<accession>A0A1I2IB93</accession>
<keyword evidence="4" id="KW-0732">Signal</keyword>
<dbReference type="GO" id="GO:0046872">
    <property type="term" value="F:metal ion binding"/>
    <property type="evidence" value="ECO:0007669"/>
    <property type="project" value="UniProtKB-KW"/>
</dbReference>
<evidence type="ECO:0000256" key="1">
    <source>
        <dbReference type="ARBA" id="ARBA00006964"/>
    </source>
</evidence>
<dbReference type="Pfam" id="PF01784">
    <property type="entry name" value="DUF34_NIF3"/>
    <property type="match status" value="1"/>
</dbReference>